<protein>
    <submittedName>
        <fullName evidence="8">YitT family protein</fullName>
    </submittedName>
</protein>
<dbReference type="InterPro" id="IPR003740">
    <property type="entry name" value="YitT"/>
</dbReference>
<dbReference type="PANTHER" id="PTHR33545:SF5">
    <property type="entry name" value="UPF0750 MEMBRANE PROTEIN YITT"/>
    <property type="match status" value="1"/>
</dbReference>
<dbReference type="Proteomes" id="UP000246114">
    <property type="component" value="Unassembled WGS sequence"/>
</dbReference>
<feature type="domain" description="DUF2179" evidence="7">
    <location>
        <begin position="224"/>
        <end position="278"/>
    </location>
</feature>
<evidence type="ECO:0000313" key="10">
    <source>
        <dbReference type="Proteomes" id="UP000182135"/>
    </source>
</evidence>
<dbReference type="eggNOG" id="COG1284">
    <property type="taxonomic scope" value="Bacteria"/>
</dbReference>
<dbReference type="Pfam" id="PF02588">
    <property type="entry name" value="YitT_membrane"/>
    <property type="match status" value="1"/>
</dbReference>
<evidence type="ECO:0000313" key="9">
    <source>
        <dbReference type="EMBL" id="SFF63803.1"/>
    </source>
</evidence>
<dbReference type="GeneID" id="90544073"/>
<dbReference type="Proteomes" id="UP000182135">
    <property type="component" value="Unassembled WGS sequence"/>
</dbReference>
<feature type="transmembrane region" description="Helical" evidence="6">
    <location>
        <begin position="43"/>
        <end position="71"/>
    </location>
</feature>
<evidence type="ECO:0000256" key="2">
    <source>
        <dbReference type="ARBA" id="ARBA00022475"/>
    </source>
</evidence>
<evidence type="ECO:0000313" key="11">
    <source>
        <dbReference type="Proteomes" id="UP000246114"/>
    </source>
</evidence>
<dbReference type="InterPro" id="IPR015867">
    <property type="entry name" value="N-reg_PII/ATP_PRibTrfase_C"/>
</dbReference>
<proteinExistence type="predicted"/>
<dbReference type="Gene3D" id="3.30.70.120">
    <property type="match status" value="1"/>
</dbReference>
<keyword evidence="5 6" id="KW-0472">Membrane</keyword>
<feature type="transmembrane region" description="Helical" evidence="6">
    <location>
        <begin position="112"/>
        <end position="129"/>
    </location>
</feature>
<dbReference type="PIRSF" id="PIRSF006483">
    <property type="entry name" value="Membrane_protein_YitT"/>
    <property type="match status" value="1"/>
</dbReference>
<evidence type="ECO:0000313" key="8">
    <source>
        <dbReference type="EMBL" id="PWL53280.1"/>
    </source>
</evidence>
<dbReference type="InterPro" id="IPR019264">
    <property type="entry name" value="DUF2179"/>
</dbReference>
<dbReference type="RefSeq" id="WP_051196324.1">
    <property type="nucleotide sequence ID" value="NZ_BAAACD010000018.1"/>
</dbReference>
<dbReference type="Pfam" id="PF10035">
    <property type="entry name" value="DUF2179"/>
    <property type="match status" value="1"/>
</dbReference>
<feature type="transmembrane region" description="Helical" evidence="6">
    <location>
        <begin position="149"/>
        <end position="172"/>
    </location>
</feature>
<dbReference type="OrthoDB" id="9779786at2"/>
<dbReference type="EMBL" id="FOOE01000005">
    <property type="protein sequence ID" value="SFF63803.1"/>
    <property type="molecule type" value="Genomic_DNA"/>
</dbReference>
<evidence type="ECO:0000259" key="7">
    <source>
        <dbReference type="Pfam" id="PF10035"/>
    </source>
</evidence>
<dbReference type="InterPro" id="IPR051461">
    <property type="entry name" value="UPF0750_membrane"/>
</dbReference>
<name>A0A1I2KBG2_9CLOT</name>
<evidence type="ECO:0000256" key="4">
    <source>
        <dbReference type="ARBA" id="ARBA00022989"/>
    </source>
</evidence>
<comment type="subcellular location">
    <subcellularLocation>
        <location evidence="1">Cell membrane</location>
        <topology evidence="1">Multi-pass membrane protein</topology>
    </subcellularLocation>
</comment>
<keyword evidence="2" id="KW-1003">Cell membrane</keyword>
<gene>
    <name evidence="8" type="ORF">DBY38_08135</name>
    <name evidence="9" type="ORF">SAMN04487885_10511</name>
</gene>
<evidence type="ECO:0000256" key="5">
    <source>
        <dbReference type="ARBA" id="ARBA00023136"/>
    </source>
</evidence>
<dbReference type="EMBL" id="QAMZ01000039">
    <property type="protein sequence ID" value="PWL53280.1"/>
    <property type="molecule type" value="Genomic_DNA"/>
</dbReference>
<reference evidence="9 10" key="1">
    <citation type="submission" date="2016-10" db="EMBL/GenBank/DDBJ databases">
        <authorList>
            <person name="de Groot N.N."/>
        </authorList>
    </citation>
    <scope>NUCLEOTIDE SEQUENCE [LARGE SCALE GENOMIC DNA]</scope>
    <source>
        <strain evidence="9 10">NLAE-zl-G419</strain>
    </source>
</reference>
<dbReference type="AlphaFoldDB" id="A0A1I2KBG2"/>
<feature type="transmembrane region" description="Helical" evidence="6">
    <location>
        <begin position="178"/>
        <end position="198"/>
    </location>
</feature>
<feature type="transmembrane region" description="Helical" evidence="6">
    <location>
        <begin position="12"/>
        <end position="31"/>
    </location>
</feature>
<keyword evidence="3 6" id="KW-0812">Transmembrane</keyword>
<sequence>MGENIKAFIKDLPILTFGMFIGAIAVHFFLIPSKLIIGSITGLSIVINLLTSISLPVLIFIINAFLLVLAYFIIGKEFGVKTVYSALILSPMIAILEKIYPIEQSLMQDQWLDLLCFVLILSFSQTILFRHNASTGGLDIIAKIVNKYFHIDLGTSVSIAGGLICCTAIFVYDIRSVIIGLIGTYLNGIILDHFMIGFNSRKRVCVISKDYQLIRNFIIEDMHRGATLYPIKGGLEYEDKFEIESLMTREEFSYLMEFIKKEKIDAFITAGTVSEIYGNFGMKGIKGKPKVLLENK</sequence>
<evidence type="ECO:0000256" key="6">
    <source>
        <dbReference type="SAM" id="Phobius"/>
    </source>
</evidence>
<accession>A0A1I2KBG2</accession>
<dbReference type="PANTHER" id="PTHR33545">
    <property type="entry name" value="UPF0750 MEMBRANE PROTEIN YITT-RELATED"/>
    <property type="match status" value="1"/>
</dbReference>
<dbReference type="GO" id="GO:0005886">
    <property type="term" value="C:plasma membrane"/>
    <property type="evidence" value="ECO:0007669"/>
    <property type="project" value="UniProtKB-SubCell"/>
</dbReference>
<evidence type="ECO:0000256" key="1">
    <source>
        <dbReference type="ARBA" id="ARBA00004651"/>
    </source>
</evidence>
<feature type="transmembrane region" description="Helical" evidence="6">
    <location>
        <begin position="83"/>
        <end position="100"/>
    </location>
</feature>
<organism evidence="9 10">
    <name type="scientific">Clostridium cadaveris</name>
    <dbReference type="NCBI Taxonomy" id="1529"/>
    <lineage>
        <taxon>Bacteria</taxon>
        <taxon>Bacillati</taxon>
        <taxon>Bacillota</taxon>
        <taxon>Clostridia</taxon>
        <taxon>Eubacteriales</taxon>
        <taxon>Clostridiaceae</taxon>
        <taxon>Clostridium</taxon>
    </lineage>
</organism>
<evidence type="ECO:0000256" key="3">
    <source>
        <dbReference type="ARBA" id="ARBA00022692"/>
    </source>
</evidence>
<keyword evidence="4 6" id="KW-1133">Transmembrane helix</keyword>
<reference evidence="8 11" key="2">
    <citation type="submission" date="2018-03" db="EMBL/GenBank/DDBJ databases">
        <title>The uncultured portion of the human microbiome is neutrally assembled.</title>
        <authorList>
            <person name="Jeraldo P."/>
            <person name="Boardman L."/>
            <person name="White B.A."/>
            <person name="Nelson H."/>
            <person name="Goldenfeld N."/>
            <person name="Chia N."/>
        </authorList>
    </citation>
    <scope>NUCLEOTIDE SEQUENCE [LARGE SCALE GENOMIC DNA]</scope>
    <source>
        <strain evidence="8">CIM:MAG 903</strain>
    </source>
</reference>
<keyword evidence="10" id="KW-1185">Reference proteome</keyword>